<evidence type="ECO:0000313" key="2">
    <source>
        <dbReference type="EMBL" id="TFK30045.1"/>
    </source>
</evidence>
<dbReference type="Pfam" id="PF08643">
    <property type="entry name" value="DUF1776"/>
    <property type="match status" value="1"/>
</dbReference>
<sequence>MSSFDKFEASLDKLDEYIQSVEEYFFSGLPDVHDVVNRLWVDISRYGPGLPAFPEVRVPSLGDFQVPPPPPLPSSSSTSVLKLTGNWIRDHPKTVTAATISVVGVGLWAGRRRLPSINHSKRASVAQRGPTERRQVVVVLGGDTPHGLPLVLGLEKKGYIVIASVSTAEAADALESRSKGYVKALVLDPSEPATVPIFLRSLSSTLSRRFPLKSAGDPYISPSSQPYIQSVISLLSLPSSAANSLAPFEHLSLAADYLPYLQSTQITPLQVIQQLLPILRTGSARSRDKGHKTIIVCLPAIETRVSLPFSAVQAMSAAGTLKAVETLRREIQMAALTGKSEAMSSIKVVVVDVGSIDVGPKPTAVPQENLLKATETWTSSEKIIYGPAFASILHKQSPASVWDAVWGLFDANRRYSVSRRPAKASTFVDKIIATVSGGRHHGPSVFGYNIGLGYIRTWLRGDRFAVGAGAHTYMLASYLPSLLLDTLLNLPHLLIGLRNRLLPVEPFVRLRPDSLPKSRASPRQSPPTRRHILPPPTTDPEVPDVAESEFDAGSEPDSVASSWISLDSSSQPDVAVDSPDPASNAT</sequence>
<feature type="region of interest" description="Disordered" evidence="1">
    <location>
        <begin position="513"/>
        <end position="586"/>
    </location>
</feature>
<dbReference type="PANTHER" id="PTHR43313:SF1">
    <property type="entry name" value="3BETA-HYDROXYSTEROID DEHYDROGENASE DHS-16"/>
    <property type="match status" value="1"/>
</dbReference>
<dbReference type="PANTHER" id="PTHR43313">
    <property type="entry name" value="SHORT-CHAIN DEHYDROGENASE/REDUCTASE FAMILY 9C"/>
    <property type="match status" value="1"/>
</dbReference>
<feature type="compositionally biased region" description="Polar residues" evidence="1">
    <location>
        <begin position="559"/>
        <end position="572"/>
    </location>
</feature>
<accession>A0A5C3LBL6</accession>
<dbReference type="Proteomes" id="UP000307440">
    <property type="component" value="Unassembled WGS sequence"/>
</dbReference>
<feature type="compositionally biased region" description="Acidic residues" evidence="1">
    <location>
        <begin position="541"/>
        <end position="554"/>
    </location>
</feature>
<proteinExistence type="predicted"/>
<evidence type="ECO:0000256" key="1">
    <source>
        <dbReference type="SAM" id="MobiDB-lite"/>
    </source>
</evidence>
<reference evidence="2 3" key="1">
    <citation type="journal article" date="2019" name="Nat. Ecol. Evol.">
        <title>Megaphylogeny resolves global patterns of mushroom evolution.</title>
        <authorList>
            <person name="Varga T."/>
            <person name="Krizsan K."/>
            <person name="Foldi C."/>
            <person name="Dima B."/>
            <person name="Sanchez-Garcia M."/>
            <person name="Sanchez-Ramirez S."/>
            <person name="Szollosi G.J."/>
            <person name="Szarkandi J.G."/>
            <person name="Papp V."/>
            <person name="Albert L."/>
            <person name="Andreopoulos W."/>
            <person name="Angelini C."/>
            <person name="Antonin V."/>
            <person name="Barry K.W."/>
            <person name="Bougher N.L."/>
            <person name="Buchanan P."/>
            <person name="Buyck B."/>
            <person name="Bense V."/>
            <person name="Catcheside P."/>
            <person name="Chovatia M."/>
            <person name="Cooper J."/>
            <person name="Damon W."/>
            <person name="Desjardin D."/>
            <person name="Finy P."/>
            <person name="Geml J."/>
            <person name="Haridas S."/>
            <person name="Hughes K."/>
            <person name="Justo A."/>
            <person name="Karasinski D."/>
            <person name="Kautmanova I."/>
            <person name="Kiss B."/>
            <person name="Kocsube S."/>
            <person name="Kotiranta H."/>
            <person name="LaButti K.M."/>
            <person name="Lechner B.E."/>
            <person name="Liimatainen K."/>
            <person name="Lipzen A."/>
            <person name="Lukacs Z."/>
            <person name="Mihaltcheva S."/>
            <person name="Morgado L.N."/>
            <person name="Niskanen T."/>
            <person name="Noordeloos M.E."/>
            <person name="Ohm R.A."/>
            <person name="Ortiz-Santana B."/>
            <person name="Ovrebo C."/>
            <person name="Racz N."/>
            <person name="Riley R."/>
            <person name="Savchenko A."/>
            <person name="Shiryaev A."/>
            <person name="Soop K."/>
            <person name="Spirin V."/>
            <person name="Szebenyi C."/>
            <person name="Tomsovsky M."/>
            <person name="Tulloss R.E."/>
            <person name="Uehling J."/>
            <person name="Grigoriev I.V."/>
            <person name="Vagvolgyi C."/>
            <person name="Papp T."/>
            <person name="Martin F.M."/>
            <person name="Miettinen O."/>
            <person name="Hibbett D.S."/>
            <person name="Nagy L.G."/>
        </authorList>
    </citation>
    <scope>NUCLEOTIDE SEQUENCE [LARGE SCALE GENOMIC DNA]</scope>
    <source>
        <strain evidence="2 3">CBS 121175</strain>
    </source>
</reference>
<dbReference type="InterPro" id="IPR036291">
    <property type="entry name" value="NAD(P)-bd_dom_sf"/>
</dbReference>
<dbReference type="InterPro" id="IPR013952">
    <property type="entry name" value="DUF1776_fun"/>
</dbReference>
<dbReference type="Gene3D" id="3.40.50.720">
    <property type="entry name" value="NAD(P)-binding Rossmann-like Domain"/>
    <property type="match status" value="1"/>
</dbReference>
<evidence type="ECO:0008006" key="4">
    <source>
        <dbReference type="Google" id="ProtNLM"/>
    </source>
</evidence>
<organism evidence="2 3">
    <name type="scientific">Coprinopsis marcescibilis</name>
    <name type="common">Agaric fungus</name>
    <name type="synonym">Psathyrella marcescibilis</name>
    <dbReference type="NCBI Taxonomy" id="230819"/>
    <lineage>
        <taxon>Eukaryota</taxon>
        <taxon>Fungi</taxon>
        <taxon>Dikarya</taxon>
        <taxon>Basidiomycota</taxon>
        <taxon>Agaricomycotina</taxon>
        <taxon>Agaricomycetes</taxon>
        <taxon>Agaricomycetidae</taxon>
        <taxon>Agaricales</taxon>
        <taxon>Agaricineae</taxon>
        <taxon>Psathyrellaceae</taxon>
        <taxon>Coprinopsis</taxon>
    </lineage>
</organism>
<gene>
    <name evidence="2" type="ORF">FA15DRAFT_663372</name>
</gene>
<dbReference type="EMBL" id="ML210147">
    <property type="protein sequence ID" value="TFK30045.1"/>
    <property type="molecule type" value="Genomic_DNA"/>
</dbReference>
<dbReference type="OrthoDB" id="5308060at2759"/>
<evidence type="ECO:0000313" key="3">
    <source>
        <dbReference type="Proteomes" id="UP000307440"/>
    </source>
</evidence>
<dbReference type="STRING" id="230819.A0A5C3LBL6"/>
<dbReference type="AlphaFoldDB" id="A0A5C3LBL6"/>
<protein>
    <recommendedName>
        <fullName evidence="4">DUF1776-domain-containing protein</fullName>
    </recommendedName>
</protein>
<keyword evidence="3" id="KW-1185">Reference proteome</keyword>
<dbReference type="GO" id="GO:0016491">
    <property type="term" value="F:oxidoreductase activity"/>
    <property type="evidence" value="ECO:0007669"/>
    <property type="project" value="TreeGrafter"/>
</dbReference>
<dbReference type="GO" id="GO:0008202">
    <property type="term" value="P:steroid metabolic process"/>
    <property type="evidence" value="ECO:0007669"/>
    <property type="project" value="TreeGrafter"/>
</dbReference>
<name>A0A5C3LBL6_COPMA</name>
<dbReference type="SUPFAM" id="SSF51735">
    <property type="entry name" value="NAD(P)-binding Rossmann-fold domains"/>
    <property type="match status" value="1"/>
</dbReference>